<reference evidence="3 4" key="1">
    <citation type="submission" date="2019-09" db="EMBL/GenBank/DDBJ databases">
        <title>Chitinophaga ginsengihumi sp. nov., isolated from soil of ginseng rhizosphere.</title>
        <authorList>
            <person name="Lee J."/>
        </authorList>
    </citation>
    <scope>NUCLEOTIDE SEQUENCE [LARGE SCALE GENOMIC DNA]</scope>
    <source>
        <strain evidence="3 4">BN140078</strain>
    </source>
</reference>
<dbReference type="PROSITE" id="PS50005">
    <property type="entry name" value="TPR"/>
    <property type="match status" value="1"/>
</dbReference>
<accession>A0A5B2VV34</accession>
<feature type="transmembrane region" description="Helical" evidence="2">
    <location>
        <begin position="89"/>
        <end position="110"/>
    </location>
</feature>
<sequence length="478" mass="54289">MKNILSILRNEIEKYKNSLEVIIGLIAILFSISTLATQIFDSSYSIALICIALFFILQRAFTEMINAKKEAFGLFVPKYSPQKIKWAKVLRFFSGILLVFPLFLLIKIIIVKSTSHRVDEKNIGLLIARFTNEEDDDFSYKLFSVLDAELQDGDTINTMRVNKFINIGGVGYLDTIKNVFDDNLYKKGLLIFGKRSTTSPVFDCNIYLNGILNNKKIIHLQNPDVIKFSIDYQSQVVAEFILGLLYYNSNEFDVSKGKFQQVLEINQNENNRKLIGYSRLFIGHNLLCKKQFAEAGKEYKLGIKVDSMNGYLHYNLANVMLATGAMDDAYREYTIANKLNNKLLNPMEERYSNLRQPAKKVKLAYGTLNGDTSNIHQEKVMPINVPAKDFTVIVIGNKYGVVNLKGDTVIKCDYDYVEPKVYTFNGKKFFIVKSGSKYGAFNNNGMQAVPINHPSAERVLEVIKIIEEVGDPSNVSQF</sequence>
<dbReference type="EMBL" id="VUOC01000002">
    <property type="protein sequence ID" value="KAA2242530.1"/>
    <property type="molecule type" value="Genomic_DNA"/>
</dbReference>
<evidence type="ECO:0000313" key="4">
    <source>
        <dbReference type="Proteomes" id="UP000324611"/>
    </source>
</evidence>
<comment type="caution">
    <text evidence="3">The sequence shown here is derived from an EMBL/GenBank/DDBJ whole genome shotgun (WGS) entry which is preliminary data.</text>
</comment>
<dbReference type="Proteomes" id="UP000324611">
    <property type="component" value="Unassembled WGS sequence"/>
</dbReference>
<dbReference type="InterPro" id="IPR011990">
    <property type="entry name" value="TPR-like_helical_dom_sf"/>
</dbReference>
<name>A0A5B2VV34_9BACT</name>
<dbReference type="RefSeq" id="WP_149837402.1">
    <property type="nucleotide sequence ID" value="NZ_VUOC01000002.1"/>
</dbReference>
<proteinExistence type="predicted"/>
<evidence type="ECO:0000256" key="1">
    <source>
        <dbReference type="PROSITE-ProRule" id="PRU00339"/>
    </source>
</evidence>
<keyword evidence="2" id="KW-0812">Transmembrane</keyword>
<evidence type="ECO:0000256" key="2">
    <source>
        <dbReference type="SAM" id="Phobius"/>
    </source>
</evidence>
<dbReference type="AlphaFoldDB" id="A0A5B2VV34"/>
<organism evidence="3 4">
    <name type="scientific">Chitinophaga agrisoli</name>
    <dbReference type="NCBI Taxonomy" id="2607653"/>
    <lineage>
        <taxon>Bacteria</taxon>
        <taxon>Pseudomonadati</taxon>
        <taxon>Bacteroidota</taxon>
        <taxon>Chitinophagia</taxon>
        <taxon>Chitinophagales</taxon>
        <taxon>Chitinophagaceae</taxon>
        <taxon>Chitinophaga</taxon>
    </lineage>
</organism>
<feature type="transmembrane region" description="Helical" evidence="2">
    <location>
        <begin position="46"/>
        <end position="62"/>
    </location>
</feature>
<feature type="repeat" description="TPR" evidence="1">
    <location>
        <begin position="236"/>
        <end position="269"/>
    </location>
</feature>
<evidence type="ECO:0000313" key="3">
    <source>
        <dbReference type="EMBL" id="KAA2242530.1"/>
    </source>
</evidence>
<keyword evidence="4" id="KW-1185">Reference proteome</keyword>
<dbReference type="Gene3D" id="1.25.40.10">
    <property type="entry name" value="Tetratricopeptide repeat domain"/>
    <property type="match status" value="1"/>
</dbReference>
<dbReference type="SUPFAM" id="SSF48452">
    <property type="entry name" value="TPR-like"/>
    <property type="match status" value="1"/>
</dbReference>
<protein>
    <submittedName>
        <fullName evidence="3">WG repeat-containing protein</fullName>
    </submittedName>
</protein>
<feature type="transmembrane region" description="Helical" evidence="2">
    <location>
        <begin position="21"/>
        <end position="40"/>
    </location>
</feature>
<keyword evidence="2" id="KW-1133">Transmembrane helix</keyword>
<gene>
    <name evidence="3" type="ORF">F0L74_08310</name>
</gene>
<dbReference type="InterPro" id="IPR019734">
    <property type="entry name" value="TPR_rpt"/>
</dbReference>
<keyword evidence="2" id="KW-0472">Membrane</keyword>
<keyword evidence="1" id="KW-0802">TPR repeat</keyword>
<reference evidence="3 4" key="2">
    <citation type="submission" date="2019-09" db="EMBL/GenBank/DDBJ databases">
        <authorList>
            <person name="Jin C."/>
        </authorList>
    </citation>
    <scope>NUCLEOTIDE SEQUENCE [LARGE SCALE GENOMIC DNA]</scope>
    <source>
        <strain evidence="3 4">BN140078</strain>
    </source>
</reference>